<name>A0AAV8Y3G9_9CUCU</name>
<accession>A0AAV8Y3G9</accession>
<reference evidence="1" key="1">
    <citation type="journal article" date="2023" name="Insect Mol. Biol.">
        <title>Genome sequencing provides insights into the evolution of gene families encoding plant cell wall-degrading enzymes in longhorned beetles.</title>
        <authorList>
            <person name="Shin N.R."/>
            <person name="Okamura Y."/>
            <person name="Kirsch R."/>
            <person name="Pauchet Y."/>
        </authorList>
    </citation>
    <scope>NUCLEOTIDE SEQUENCE</scope>
    <source>
        <strain evidence="1">RBIC_L_NR</strain>
    </source>
</reference>
<keyword evidence="2" id="KW-1185">Reference proteome</keyword>
<gene>
    <name evidence="1" type="ORF">NQ314_009184</name>
</gene>
<proteinExistence type="predicted"/>
<dbReference type="EMBL" id="JANEYF010002501">
    <property type="protein sequence ID" value="KAJ8945649.1"/>
    <property type="molecule type" value="Genomic_DNA"/>
</dbReference>
<dbReference type="AlphaFoldDB" id="A0AAV8Y3G9"/>
<sequence length="96" mass="10372">SQLISLFNIMCANIANAGESTLGDACVGCFTLASRSNNNQPSINSLAECANLYVTDTRYSECVDITDFQPSSNGDCVSGYCDFVRCIRRINSDLLV</sequence>
<evidence type="ECO:0000313" key="2">
    <source>
        <dbReference type="Proteomes" id="UP001162156"/>
    </source>
</evidence>
<organism evidence="1 2">
    <name type="scientific">Rhamnusium bicolor</name>
    <dbReference type="NCBI Taxonomy" id="1586634"/>
    <lineage>
        <taxon>Eukaryota</taxon>
        <taxon>Metazoa</taxon>
        <taxon>Ecdysozoa</taxon>
        <taxon>Arthropoda</taxon>
        <taxon>Hexapoda</taxon>
        <taxon>Insecta</taxon>
        <taxon>Pterygota</taxon>
        <taxon>Neoptera</taxon>
        <taxon>Endopterygota</taxon>
        <taxon>Coleoptera</taxon>
        <taxon>Polyphaga</taxon>
        <taxon>Cucujiformia</taxon>
        <taxon>Chrysomeloidea</taxon>
        <taxon>Cerambycidae</taxon>
        <taxon>Lepturinae</taxon>
        <taxon>Rhagiini</taxon>
        <taxon>Rhamnusium</taxon>
    </lineage>
</organism>
<evidence type="ECO:0000313" key="1">
    <source>
        <dbReference type="EMBL" id="KAJ8945649.1"/>
    </source>
</evidence>
<comment type="caution">
    <text evidence="1">The sequence shown here is derived from an EMBL/GenBank/DDBJ whole genome shotgun (WGS) entry which is preliminary data.</text>
</comment>
<feature type="non-terminal residue" evidence="1">
    <location>
        <position position="1"/>
    </location>
</feature>
<protein>
    <submittedName>
        <fullName evidence="1">Uncharacterized protein</fullName>
    </submittedName>
</protein>
<dbReference type="Proteomes" id="UP001162156">
    <property type="component" value="Unassembled WGS sequence"/>
</dbReference>